<dbReference type="Pfam" id="PF00041">
    <property type="entry name" value="fn3"/>
    <property type="match status" value="1"/>
</dbReference>
<dbReference type="InterPro" id="IPR050449">
    <property type="entry name" value="Ephrin_rcpt_TKs"/>
</dbReference>
<comment type="subcellular location">
    <subcellularLocation>
        <location evidence="1">Membrane</location>
        <topology evidence="1">Single-pass membrane protein</topology>
    </subcellularLocation>
</comment>
<evidence type="ECO:0000313" key="13">
    <source>
        <dbReference type="Proteomes" id="UP001174909"/>
    </source>
</evidence>
<dbReference type="SMART" id="SM00615">
    <property type="entry name" value="EPH_lbd"/>
    <property type="match status" value="1"/>
</dbReference>
<evidence type="ECO:0000256" key="9">
    <source>
        <dbReference type="SAM" id="SignalP"/>
    </source>
</evidence>
<dbReference type="EMBL" id="CASHTH010002885">
    <property type="protein sequence ID" value="CAI8036630.1"/>
    <property type="molecule type" value="Genomic_DNA"/>
</dbReference>
<dbReference type="GO" id="GO:0005005">
    <property type="term" value="F:transmembrane-ephrin receptor activity"/>
    <property type="evidence" value="ECO:0007669"/>
    <property type="project" value="TreeGrafter"/>
</dbReference>
<dbReference type="InterPro" id="IPR013783">
    <property type="entry name" value="Ig-like_fold"/>
</dbReference>
<evidence type="ECO:0000259" key="11">
    <source>
        <dbReference type="PROSITE" id="PS51550"/>
    </source>
</evidence>
<organism evidence="12 13">
    <name type="scientific">Geodia barretti</name>
    <name type="common">Barrett's horny sponge</name>
    <dbReference type="NCBI Taxonomy" id="519541"/>
    <lineage>
        <taxon>Eukaryota</taxon>
        <taxon>Metazoa</taxon>
        <taxon>Porifera</taxon>
        <taxon>Demospongiae</taxon>
        <taxon>Heteroscleromorpha</taxon>
        <taxon>Tetractinellida</taxon>
        <taxon>Astrophorina</taxon>
        <taxon>Geodiidae</taxon>
        <taxon>Geodia</taxon>
    </lineage>
</organism>
<keyword evidence="3" id="KW-0547">Nucleotide-binding</keyword>
<dbReference type="Pfam" id="PF01404">
    <property type="entry name" value="Ephrin_lbd"/>
    <property type="match status" value="1"/>
</dbReference>
<dbReference type="GO" id="GO:0005886">
    <property type="term" value="C:plasma membrane"/>
    <property type="evidence" value="ECO:0007669"/>
    <property type="project" value="TreeGrafter"/>
</dbReference>
<dbReference type="PROSITE" id="PS50853">
    <property type="entry name" value="FN3"/>
    <property type="match status" value="2"/>
</dbReference>
<dbReference type="InterPro" id="IPR036116">
    <property type="entry name" value="FN3_sf"/>
</dbReference>
<evidence type="ECO:0000256" key="2">
    <source>
        <dbReference type="ARBA" id="ARBA00022692"/>
    </source>
</evidence>
<sequence>MGKNKMLLGVALFLLFALGHAVMAPGDESSRCTNQLDPYPPSMMMLMNSRHYSALLGPEGVWDQMDLDDNDPETSFNPTYFKHNAGGICRWSVMSCGYRSGWQDNYLFTQFISKAAPPDTTHTVRVIVDILYTLSSCRARYNCNPKFQLLKFETDGPQPREVFTDHTNYQSIRVRTGSSAVTQRLVENIDIPANIEGIYLAVRDNTSCIQVAQMQVYRYQCPRKQEGLVVFPDTAAPVDNDITIIAECMPNSSPVTPNDMAMTCDKDGNWMGAGSCRCDPGYKRVRGRNGESCVACQEGTYRTGSDPEGVCLSCPGNTESDEVGAPECECQTGYFRNLEGMSDTCPASQTRETVSDDCTQPPSSPRNLVKTGSTAESLSVSWTAPEYSGGRSDLYYRVHYSDPDNVGILLESHCTQCHTGTSCTISGLRPATVYVVQVSAHNGVSDQDEGGALARMTEITLATDSAPPSAPQRPQAFCQVVVWEEPEHINGVITKYLVKYLAVSHEVSGDRNSFVLPTELPSGTVIRIYAVNVAGTGPFATATIPSDCAGLDTPDALVTCPSCPGCPACPIPTPSECPTIPVPTVTRTTTVAIPPVTITRTTTVARIVPTTVTTTATVTRVSTSTVRTTVTRTTTRTTSTPCPTPPPSSPTTGAAVSRPDPVTVITVMGRCSIAWRPPVNNGGERPGYAIRFFDGATYDESGFRTILRFFDDPDKMFYTLENCPSDRVIYADIRARNSGGNADYSSVIQVSDPSTPSTPSCPTCNSCCGTCPTREPCPTCAPPTICPTCLPRVTCPTCPTTPPPTSCPTVTCPTCPVPTECPPRDCSTDTAPETTTEVVTVSIPTLPPCASTDRTIPSDIVGVRSVRCGLIEWEPATVAGCSDDGIAYRIRVFTGSSFTSTGNERDVLPSDTNSLSFTLDQVPRGRPLKALIKARRSNGVFSANWSEVMTIIEASDNC</sequence>
<keyword evidence="5" id="KW-1133">Transmembrane helix</keyword>
<evidence type="ECO:0000256" key="8">
    <source>
        <dbReference type="SAM" id="MobiDB-lite"/>
    </source>
</evidence>
<evidence type="ECO:0000256" key="4">
    <source>
        <dbReference type="ARBA" id="ARBA00022840"/>
    </source>
</evidence>
<keyword evidence="2" id="KW-0812">Transmembrane</keyword>
<keyword evidence="9" id="KW-0732">Signal</keyword>
<dbReference type="SUPFAM" id="SSF57184">
    <property type="entry name" value="Growth factor receptor domain"/>
    <property type="match status" value="1"/>
</dbReference>
<dbReference type="CDD" id="cd00063">
    <property type="entry name" value="FN3"/>
    <property type="match status" value="2"/>
</dbReference>
<feature type="region of interest" description="Disordered" evidence="8">
    <location>
        <begin position="623"/>
        <end position="657"/>
    </location>
</feature>
<evidence type="ECO:0000313" key="12">
    <source>
        <dbReference type="EMBL" id="CAI8036630.1"/>
    </source>
</evidence>
<keyword evidence="6" id="KW-0472">Membrane</keyword>
<feature type="domain" description="Fibronectin type-III" evidence="10">
    <location>
        <begin position="361"/>
        <end position="466"/>
    </location>
</feature>
<reference evidence="12" key="1">
    <citation type="submission" date="2023-03" db="EMBL/GenBank/DDBJ databases">
        <authorList>
            <person name="Steffen K."/>
            <person name="Cardenas P."/>
        </authorList>
    </citation>
    <scope>NUCLEOTIDE SEQUENCE</scope>
</reference>
<dbReference type="InterPro" id="IPR001090">
    <property type="entry name" value="Ephrin_rcpt_lig-bd_dom"/>
</dbReference>
<feature type="signal peptide" evidence="9">
    <location>
        <begin position="1"/>
        <end position="21"/>
    </location>
</feature>
<keyword evidence="7 12" id="KW-0675">Receptor</keyword>
<keyword evidence="13" id="KW-1185">Reference proteome</keyword>
<evidence type="ECO:0000256" key="5">
    <source>
        <dbReference type="ARBA" id="ARBA00022989"/>
    </source>
</evidence>
<gene>
    <name evidence="12" type="ORF">GBAR_LOCUS20513</name>
</gene>
<keyword evidence="4" id="KW-0067">ATP-binding</keyword>
<dbReference type="SUPFAM" id="SSF49785">
    <property type="entry name" value="Galactose-binding domain-like"/>
    <property type="match status" value="1"/>
</dbReference>
<dbReference type="GO" id="GO:0005524">
    <property type="term" value="F:ATP binding"/>
    <property type="evidence" value="ECO:0007669"/>
    <property type="project" value="UniProtKB-KW"/>
</dbReference>
<dbReference type="Gene3D" id="2.10.50.10">
    <property type="entry name" value="Tumor Necrosis Factor Receptor, subunit A, domain 2"/>
    <property type="match status" value="1"/>
</dbReference>
<dbReference type="PROSITE" id="PS51550">
    <property type="entry name" value="EPH_LBD"/>
    <property type="match status" value="1"/>
</dbReference>
<evidence type="ECO:0000259" key="10">
    <source>
        <dbReference type="PROSITE" id="PS50853"/>
    </source>
</evidence>
<evidence type="ECO:0000256" key="1">
    <source>
        <dbReference type="ARBA" id="ARBA00004167"/>
    </source>
</evidence>
<dbReference type="SUPFAM" id="SSF49265">
    <property type="entry name" value="Fibronectin type III"/>
    <property type="match status" value="2"/>
</dbReference>
<feature type="region of interest" description="Disordered" evidence="8">
    <location>
        <begin position="349"/>
        <end position="375"/>
    </location>
</feature>
<feature type="domain" description="Eph LBD" evidence="11">
    <location>
        <begin position="43"/>
        <end position="226"/>
    </location>
</feature>
<dbReference type="SMART" id="SM00060">
    <property type="entry name" value="FN3"/>
    <property type="match status" value="3"/>
</dbReference>
<feature type="compositionally biased region" description="Low complexity" evidence="8">
    <location>
        <begin position="623"/>
        <end position="641"/>
    </location>
</feature>
<feature type="compositionally biased region" description="Polar residues" evidence="8">
    <location>
        <begin position="349"/>
        <end position="361"/>
    </location>
</feature>
<dbReference type="Proteomes" id="UP001174909">
    <property type="component" value="Unassembled WGS sequence"/>
</dbReference>
<dbReference type="PANTHER" id="PTHR46877">
    <property type="entry name" value="EPH RECEPTOR A5"/>
    <property type="match status" value="1"/>
</dbReference>
<dbReference type="InterPro" id="IPR008979">
    <property type="entry name" value="Galactose-bd-like_sf"/>
</dbReference>
<name>A0AA35SV24_GEOBA</name>
<comment type="caution">
    <text evidence="12">The sequence shown here is derived from an EMBL/GenBank/DDBJ whole genome shotgun (WGS) entry which is preliminary data.</text>
</comment>
<feature type="domain" description="Fibronectin type-III" evidence="10">
    <location>
        <begin position="655"/>
        <end position="758"/>
    </location>
</feature>
<protein>
    <submittedName>
        <fullName evidence="12">Ephrin type-A receptor 4-B</fullName>
    </submittedName>
</protein>
<evidence type="ECO:0000256" key="3">
    <source>
        <dbReference type="ARBA" id="ARBA00022741"/>
    </source>
</evidence>
<proteinExistence type="predicted"/>
<dbReference type="InterPro" id="IPR003961">
    <property type="entry name" value="FN3_dom"/>
</dbReference>
<dbReference type="AlphaFoldDB" id="A0AA35SV24"/>
<dbReference type="Gene3D" id="2.60.120.260">
    <property type="entry name" value="Galactose-binding domain-like"/>
    <property type="match status" value="1"/>
</dbReference>
<accession>A0AA35SV24</accession>
<dbReference type="Gene3D" id="2.60.40.10">
    <property type="entry name" value="Immunoglobulins"/>
    <property type="match status" value="3"/>
</dbReference>
<evidence type="ECO:0000256" key="6">
    <source>
        <dbReference type="ARBA" id="ARBA00023136"/>
    </source>
</evidence>
<dbReference type="PANTHER" id="PTHR46877:SF14">
    <property type="entry name" value="RECEPTOR PROTEIN-TYROSINE KINASE"/>
    <property type="match status" value="1"/>
</dbReference>
<feature type="chain" id="PRO_5041348334" evidence="9">
    <location>
        <begin position="22"/>
        <end position="958"/>
    </location>
</feature>
<evidence type="ECO:0000256" key="7">
    <source>
        <dbReference type="ARBA" id="ARBA00023170"/>
    </source>
</evidence>
<dbReference type="InterPro" id="IPR009030">
    <property type="entry name" value="Growth_fac_rcpt_cys_sf"/>
</dbReference>